<dbReference type="InterPro" id="IPR004320">
    <property type="entry name" value="BPS1_pln"/>
</dbReference>
<dbReference type="KEGG" id="dzi:111316487"/>
<evidence type="ECO:0000313" key="2">
    <source>
        <dbReference type="RefSeq" id="XP_022774159.1"/>
    </source>
</evidence>
<evidence type="ECO:0000313" key="1">
    <source>
        <dbReference type="Proteomes" id="UP000515121"/>
    </source>
</evidence>
<accession>A0A6P6BAN4</accession>
<dbReference type="AlphaFoldDB" id="A0A6P6BAN4"/>
<dbReference type="RefSeq" id="XP_022774159.1">
    <property type="nucleotide sequence ID" value="XM_022918424.1"/>
</dbReference>
<keyword evidence="1" id="KW-1185">Reference proteome</keyword>
<gene>
    <name evidence="2" type="primary">LOC111316487</name>
</gene>
<dbReference type="OrthoDB" id="1701699at2759"/>
<protein>
    <submittedName>
        <fullName evidence="2">Uncharacterized protein LOC111316487</fullName>
    </submittedName>
</protein>
<sequence length="155" mass="17303">MMEEQVQDHQSALRCRGADSSIGSNILADISFRKKLKKNLLKALRALKRLECSNNGAFPLFDVDCHLSMVVKALRESKAITIFMEKPFNAAGIVDFTLYTLHGQVPKNDAKIDAQTELRRLETLSASVKGLEAGLDCLFRCLIRNRVSLLNILTP</sequence>
<reference evidence="2" key="1">
    <citation type="submission" date="2025-08" db="UniProtKB">
        <authorList>
            <consortium name="RefSeq"/>
        </authorList>
    </citation>
    <scope>IDENTIFICATION</scope>
    <source>
        <tissue evidence="2">Fruit stalk</tissue>
    </source>
</reference>
<dbReference type="PANTHER" id="PTHR33070">
    <property type="entry name" value="OS06G0725500 PROTEIN"/>
    <property type="match status" value="1"/>
</dbReference>
<organism evidence="1 2">
    <name type="scientific">Durio zibethinus</name>
    <name type="common">Durian</name>
    <dbReference type="NCBI Taxonomy" id="66656"/>
    <lineage>
        <taxon>Eukaryota</taxon>
        <taxon>Viridiplantae</taxon>
        <taxon>Streptophyta</taxon>
        <taxon>Embryophyta</taxon>
        <taxon>Tracheophyta</taxon>
        <taxon>Spermatophyta</taxon>
        <taxon>Magnoliopsida</taxon>
        <taxon>eudicotyledons</taxon>
        <taxon>Gunneridae</taxon>
        <taxon>Pentapetalae</taxon>
        <taxon>rosids</taxon>
        <taxon>malvids</taxon>
        <taxon>Malvales</taxon>
        <taxon>Malvaceae</taxon>
        <taxon>Helicteroideae</taxon>
        <taxon>Durio</taxon>
    </lineage>
</organism>
<dbReference type="PANTHER" id="PTHR33070:SF120">
    <property type="entry name" value="EXPRESSED PROTEIN"/>
    <property type="match status" value="1"/>
</dbReference>
<dbReference type="Pfam" id="PF03087">
    <property type="entry name" value="BPS1"/>
    <property type="match status" value="2"/>
</dbReference>
<proteinExistence type="predicted"/>
<dbReference type="GeneID" id="111316487"/>
<dbReference type="GO" id="GO:0048367">
    <property type="term" value="P:shoot system development"/>
    <property type="evidence" value="ECO:0007669"/>
    <property type="project" value="InterPro"/>
</dbReference>
<dbReference type="GO" id="GO:0048364">
    <property type="term" value="P:root development"/>
    <property type="evidence" value="ECO:0007669"/>
    <property type="project" value="InterPro"/>
</dbReference>
<dbReference type="Proteomes" id="UP000515121">
    <property type="component" value="Unplaced"/>
</dbReference>
<name>A0A6P6BAN4_DURZI</name>